<proteinExistence type="predicted"/>
<accession>A0A1Y1I7A9</accession>
<feature type="domain" description="SF3 helicase" evidence="5">
    <location>
        <begin position="471"/>
        <end position="637"/>
    </location>
</feature>
<keyword evidence="3" id="KW-0067">ATP-binding</keyword>
<dbReference type="Pfam" id="PF09250">
    <property type="entry name" value="Prim-Pol"/>
    <property type="match status" value="1"/>
</dbReference>
<feature type="compositionally biased region" description="Low complexity" evidence="4">
    <location>
        <begin position="16"/>
        <end position="27"/>
    </location>
</feature>
<dbReference type="PROSITE" id="PS51206">
    <property type="entry name" value="SF3_HELICASE_1"/>
    <property type="match status" value="1"/>
</dbReference>
<dbReference type="InterPro" id="IPR014818">
    <property type="entry name" value="Phage/plasmid_primase_P4_C"/>
</dbReference>
<dbReference type="InterPro" id="IPR015330">
    <property type="entry name" value="DNA_primase/pol_bifunc_N"/>
</dbReference>
<evidence type="ECO:0000313" key="6">
    <source>
        <dbReference type="EMBL" id="GAQ85309.1"/>
    </source>
</evidence>
<dbReference type="Proteomes" id="UP000054558">
    <property type="component" value="Unassembled WGS sequence"/>
</dbReference>
<dbReference type="PANTHER" id="PTHR35372">
    <property type="entry name" value="ATP BINDING PROTEIN-RELATED"/>
    <property type="match status" value="1"/>
</dbReference>
<keyword evidence="2" id="KW-0378">Hydrolase</keyword>
<keyword evidence="1" id="KW-0547">Nucleotide-binding</keyword>
<evidence type="ECO:0000256" key="1">
    <source>
        <dbReference type="ARBA" id="ARBA00022741"/>
    </source>
</evidence>
<reference evidence="6 7" key="1">
    <citation type="journal article" date="2014" name="Nat. Commun.">
        <title>Klebsormidium flaccidum genome reveals primary factors for plant terrestrial adaptation.</title>
        <authorList>
            <person name="Hori K."/>
            <person name="Maruyama F."/>
            <person name="Fujisawa T."/>
            <person name="Togashi T."/>
            <person name="Yamamoto N."/>
            <person name="Seo M."/>
            <person name="Sato S."/>
            <person name="Yamada T."/>
            <person name="Mori H."/>
            <person name="Tajima N."/>
            <person name="Moriyama T."/>
            <person name="Ikeuchi M."/>
            <person name="Watanabe M."/>
            <person name="Wada H."/>
            <person name="Kobayashi K."/>
            <person name="Saito M."/>
            <person name="Masuda T."/>
            <person name="Sasaki-Sekimoto Y."/>
            <person name="Mashiguchi K."/>
            <person name="Awai K."/>
            <person name="Shimojima M."/>
            <person name="Masuda S."/>
            <person name="Iwai M."/>
            <person name="Nobusawa T."/>
            <person name="Narise T."/>
            <person name="Kondo S."/>
            <person name="Saito H."/>
            <person name="Sato R."/>
            <person name="Murakawa M."/>
            <person name="Ihara Y."/>
            <person name="Oshima-Yamada Y."/>
            <person name="Ohtaka K."/>
            <person name="Satoh M."/>
            <person name="Sonobe K."/>
            <person name="Ishii M."/>
            <person name="Ohtani R."/>
            <person name="Kanamori-Sato M."/>
            <person name="Honoki R."/>
            <person name="Miyazaki D."/>
            <person name="Mochizuki H."/>
            <person name="Umetsu J."/>
            <person name="Higashi K."/>
            <person name="Shibata D."/>
            <person name="Kamiya Y."/>
            <person name="Sato N."/>
            <person name="Nakamura Y."/>
            <person name="Tabata S."/>
            <person name="Ida S."/>
            <person name="Kurokawa K."/>
            <person name="Ohta H."/>
        </authorList>
    </citation>
    <scope>NUCLEOTIDE SEQUENCE [LARGE SCALE GENOMIC DNA]</scope>
    <source>
        <strain evidence="6 7">NIES-2285</strain>
    </source>
</reference>
<protein>
    <recommendedName>
        <fullName evidence="5">SF3 helicase domain-containing protein</fullName>
    </recommendedName>
</protein>
<dbReference type="InterPro" id="IPR014015">
    <property type="entry name" value="Helicase_SF3_DNA-vir"/>
</dbReference>
<evidence type="ECO:0000313" key="7">
    <source>
        <dbReference type="Proteomes" id="UP000054558"/>
    </source>
</evidence>
<evidence type="ECO:0000256" key="2">
    <source>
        <dbReference type="ARBA" id="ARBA00022801"/>
    </source>
</evidence>
<keyword evidence="7" id="KW-1185">Reference proteome</keyword>
<sequence>MDANNNSCALEPTLDAPAIETPEAPTPGDEDAATHGAQDVRPAASDIIDINEEILRLGRLGVYAVPVRILTDAAGKKRTAFPSGGWKSFQSIEYWKAHIHDCLQWSEANGLAILTEPSDLYCIDIDVASTRVKRSGAEKQAGTELWGELVAAHGEPATLKAVTGSGGFHYYFWSSGASSPVAAELSDGLSTPPSFASADAGAPSSSLASGDAAPEWVGEASVPAHLELLVRELKTMLREKANDSTSVSAFLNFVAEVARTGGGQPFEGLAKIFSLIYQTEGRILNTGEKKIFFFWDGRGWIEDTCNKVLGVFAAQMGALLNWYEQERLGLFLRIFLDKLSELDPALKTIDKAAVQRYLSDPKWKQIRDESERQVKVDLPAIIFNVQDPTVVRKCLQYVVTDLYVADLSSHMNKDPLLVNFQNGVGYIPTGKLMKPHPSHLCSLMAGGEYHPRPIGTRSRFKEFLLDVANGDEEVVRWKILWLGYCLSGYTDEELVVFWWGEGGNGKGALKQAILAAWGDYGIICSKHIFMKTKDDTASAATSHLAQLQGVRMGIADELDDGKIINAATIKEQTGGGSISARELFEKMKNFIPTHKLALLTNNKPRIPVEEVNQGLLRRIVLEVYPNQYVEDSEFNPEIATHRRADVGLKMYLESKEGIEDVTRVVFEGAHEWYKLRTANDKIQKVLWPRPRVFTEACNEYLKENDTLSTFLEQECLLGPNEVVVMSELSTAYKARECEDQRMTSQAFTKALKAHNITTDRKHPQVPKLNGYGSGRPYIGVRLLRQEELEKRHATAKVEVREWQKGGG</sequence>
<dbReference type="GO" id="GO:0016787">
    <property type="term" value="F:hydrolase activity"/>
    <property type="evidence" value="ECO:0007669"/>
    <property type="project" value="UniProtKB-KW"/>
</dbReference>
<evidence type="ECO:0000259" key="5">
    <source>
        <dbReference type="PROSITE" id="PS51206"/>
    </source>
</evidence>
<dbReference type="GO" id="GO:0005524">
    <property type="term" value="F:ATP binding"/>
    <property type="evidence" value="ECO:0007669"/>
    <property type="project" value="UniProtKB-KW"/>
</dbReference>
<dbReference type="AlphaFoldDB" id="A0A1Y1I7A9"/>
<dbReference type="SUPFAM" id="SSF56747">
    <property type="entry name" value="Prim-pol domain"/>
    <property type="match status" value="1"/>
</dbReference>
<dbReference type="PANTHER" id="PTHR35372:SF2">
    <property type="entry name" value="SF3 HELICASE DOMAIN-CONTAINING PROTEIN"/>
    <property type="match status" value="1"/>
</dbReference>
<organism evidence="6 7">
    <name type="scientific">Klebsormidium nitens</name>
    <name type="common">Green alga</name>
    <name type="synonym">Ulothrix nitens</name>
    <dbReference type="NCBI Taxonomy" id="105231"/>
    <lineage>
        <taxon>Eukaryota</taxon>
        <taxon>Viridiplantae</taxon>
        <taxon>Streptophyta</taxon>
        <taxon>Klebsormidiophyceae</taxon>
        <taxon>Klebsormidiales</taxon>
        <taxon>Klebsormidiaceae</taxon>
        <taxon>Klebsormidium</taxon>
    </lineage>
</organism>
<gene>
    <name evidence="6" type="ORF">KFL_002280230</name>
</gene>
<dbReference type="Gene3D" id="3.40.50.300">
    <property type="entry name" value="P-loop containing nucleotide triphosphate hydrolases"/>
    <property type="match status" value="1"/>
</dbReference>
<dbReference type="NCBIfam" id="TIGR01613">
    <property type="entry name" value="primase_Cterm"/>
    <property type="match status" value="1"/>
</dbReference>
<dbReference type="InterPro" id="IPR027417">
    <property type="entry name" value="P-loop_NTPase"/>
</dbReference>
<dbReference type="OrthoDB" id="2375545at2759"/>
<evidence type="ECO:0000256" key="3">
    <source>
        <dbReference type="ARBA" id="ARBA00022840"/>
    </source>
</evidence>
<name>A0A1Y1I7A9_KLENI</name>
<dbReference type="EMBL" id="DF237177">
    <property type="protein sequence ID" value="GAQ85309.1"/>
    <property type="molecule type" value="Genomic_DNA"/>
</dbReference>
<dbReference type="Pfam" id="PF08706">
    <property type="entry name" value="D5_N"/>
    <property type="match status" value="1"/>
</dbReference>
<dbReference type="InterPro" id="IPR051620">
    <property type="entry name" value="ORF904-like_C"/>
</dbReference>
<dbReference type="InterPro" id="IPR006500">
    <property type="entry name" value="Helicase_put_C_phage/plasmid"/>
</dbReference>
<feature type="region of interest" description="Disordered" evidence="4">
    <location>
        <begin position="1"/>
        <end position="35"/>
    </location>
</feature>
<evidence type="ECO:0000256" key="4">
    <source>
        <dbReference type="SAM" id="MobiDB-lite"/>
    </source>
</evidence>